<dbReference type="EMBL" id="JABXBU010002230">
    <property type="protein sequence ID" value="KAF8767762.1"/>
    <property type="molecule type" value="Genomic_DNA"/>
</dbReference>
<evidence type="ECO:0000313" key="3">
    <source>
        <dbReference type="EMBL" id="KAF8767762.1"/>
    </source>
</evidence>
<comment type="caution">
    <text evidence="3">The sequence shown here is derived from an EMBL/GenBank/DDBJ whole genome shotgun (WGS) entry which is preliminary data.</text>
</comment>
<proteinExistence type="predicted"/>
<reference evidence="3" key="2">
    <citation type="submission" date="2020-06" db="EMBL/GenBank/DDBJ databases">
        <authorList>
            <person name="Sheffer M."/>
        </authorList>
    </citation>
    <scope>NUCLEOTIDE SEQUENCE</scope>
</reference>
<gene>
    <name evidence="3" type="ORF">HNY73_020661</name>
</gene>
<keyword evidence="4" id="KW-1185">Reference proteome</keyword>
<reference evidence="3" key="1">
    <citation type="journal article" date="2020" name="bioRxiv">
        <title>Chromosome-level reference genome of the European wasp spider Argiope bruennichi: a resource for studies on range expansion and evolutionary adaptation.</title>
        <authorList>
            <person name="Sheffer M.M."/>
            <person name="Hoppe A."/>
            <person name="Krehenwinkel H."/>
            <person name="Uhl G."/>
            <person name="Kuss A.W."/>
            <person name="Jensen L."/>
            <person name="Jensen C."/>
            <person name="Gillespie R.G."/>
            <person name="Hoff K.J."/>
            <person name="Prost S."/>
        </authorList>
    </citation>
    <scope>NUCLEOTIDE SEQUENCE</scope>
</reference>
<dbReference type="InterPro" id="IPR049012">
    <property type="entry name" value="Mutator_transp_dom"/>
</dbReference>
<protein>
    <recommendedName>
        <fullName evidence="2">Mutator-like transposase domain-containing protein</fullName>
    </recommendedName>
</protein>
<accession>A0A8T0EA75</accession>
<evidence type="ECO:0000313" key="4">
    <source>
        <dbReference type="Proteomes" id="UP000807504"/>
    </source>
</evidence>
<evidence type="ECO:0000259" key="2">
    <source>
        <dbReference type="Pfam" id="PF20700"/>
    </source>
</evidence>
<feature type="compositionally biased region" description="Basic residues" evidence="1">
    <location>
        <begin position="1"/>
        <end position="13"/>
    </location>
</feature>
<name>A0A8T0EA75_ARGBR</name>
<dbReference type="AlphaFoldDB" id="A0A8T0EA75"/>
<sequence length="181" mass="20184">MPRRKQFGKRKLHPNQFSEKKQNVMPTDCELLNASTSKRKLNSGENLILEDGEQRCIGKGKTAASTFCEVMNLPTPPAKFERFYNSLSTALEKVCSKSMMKAVEGAMSLNDNVRDISVALDGTFKKSGHSSMNGVIIATSLDAGKVIDFECLSKYCFTCKNKSNNGEIWELYGKEFPKTHL</sequence>
<evidence type="ECO:0000256" key="1">
    <source>
        <dbReference type="SAM" id="MobiDB-lite"/>
    </source>
</evidence>
<dbReference type="Proteomes" id="UP000807504">
    <property type="component" value="Unassembled WGS sequence"/>
</dbReference>
<feature type="domain" description="Mutator-like transposase" evidence="2">
    <location>
        <begin position="57"/>
        <end position="167"/>
    </location>
</feature>
<dbReference type="Pfam" id="PF20700">
    <property type="entry name" value="Mutator"/>
    <property type="match status" value="1"/>
</dbReference>
<feature type="region of interest" description="Disordered" evidence="1">
    <location>
        <begin position="1"/>
        <end position="20"/>
    </location>
</feature>
<organism evidence="3 4">
    <name type="scientific">Argiope bruennichi</name>
    <name type="common">Wasp spider</name>
    <name type="synonym">Aranea bruennichi</name>
    <dbReference type="NCBI Taxonomy" id="94029"/>
    <lineage>
        <taxon>Eukaryota</taxon>
        <taxon>Metazoa</taxon>
        <taxon>Ecdysozoa</taxon>
        <taxon>Arthropoda</taxon>
        <taxon>Chelicerata</taxon>
        <taxon>Arachnida</taxon>
        <taxon>Araneae</taxon>
        <taxon>Araneomorphae</taxon>
        <taxon>Entelegynae</taxon>
        <taxon>Araneoidea</taxon>
        <taxon>Araneidae</taxon>
        <taxon>Argiope</taxon>
    </lineage>
</organism>